<name>A0AAE2ZMY0_9HYPH</name>
<dbReference type="InterPro" id="IPR022742">
    <property type="entry name" value="Hydrolase_4"/>
</dbReference>
<dbReference type="RefSeq" id="WP_220229865.1">
    <property type="nucleotide sequence ID" value="NZ_JAICBX010000003.1"/>
</dbReference>
<comment type="caution">
    <text evidence="2">The sequence shown here is derived from an EMBL/GenBank/DDBJ whole genome shotgun (WGS) entry which is preliminary data.</text>
</comment>
<evidence type="ECO:0000313" key="2">
    <source>
        <dbReference type="EMBL" id="MBW8639161.1"/>
    </source>
</evidence>
<gene>
    <name evidence="2" type="ORF">K1W69_18335</name>
</gene>
<dbReference type="Pfam" id="PF12146">
    <property type="entry name" value="Hydrolase_4"/>
    <property type="match status" value="1"/>
</dbReference>
<dbReference type="Proteomes" id="UP001196509">
    <property type="component" value="Unassembled WGS sequence"/>
</dbReference>
<feature type="domain" description="Serine aminopeptidase S33" evidence="1">
    <location>
        <begin position="43"/>
        <end position="296"/>
    </location>
</feature>
<accession>A0AAE2ZMY0</accession>
<keyword evidence="3" id="KW-1185">Reference proteome</keyword>
<dbReference type="Gene3D" id="3.40.50.1820">
    <property type="entry name" value="alpha/beta hydrolase"/>
    <property type="match status" value="1"/>
</dbReference>
<proteinExistence type="predicted"/>
<evidence type="ECO:0000259" key="1">
    <source>
        <dbReference type="Pfam" id="PF12146"/>
    </source>
</evidence>
<reference evidence="2" key="1">
    <citation type="submission" date="2021-08" db="EMBL/GenBank/DDBJ databases">
        <title>Hoeflea bacterium WL0058 sp. nov., isolated from the sediment.</title>
        <authorList>
            <person name="Wang L."/>
            <person name="Zhang D."/>
        </authorList>
    </citation>
    <scope>NUCLEOTIDE SEQUENCE</scope>
    <source>
        <strain evidence="2">WL0058</strain>
    </source>
</reference>
<dbReference type="InterPro" id="IPR051044">
    <property type="entry name" value="MAG_DAG_Lipase"/>
</dbReference>
<sequence length="327" mass="36267">MRAQVLHDTPDNPAPKNAISGYMQAHDGRQIRYAIFRSDATLARGTVILLQGRNETIEKYFETVQELTAHGLWVATFDWRGQGGSERLLSNPLPGYVRRFSDYVRDLEQFIETIVLPDGRLPFFMIGHSMGGLIALYAAPRLANRIEKLVVSAPFVALSHSHLGASTIRVLSTVMTLIGLGGLSTSGNRKINQTFEDNALTHDRSRFLRNKAVYDTVPDMTLGGPSFRWLLECLKAMKQVHRPEHLANIRIPTLMLAAGGDSIVPIDEIEDLATHFRAGELVTIDRARHELFQEADRYRNQVMAAVKAFMPGGDEPASGSDEKSATG</sequence>
<dbReference type="SUPFAM" id="SSF53474">
    <property type="entry name" value="alpha/beta-Hydrolases"/>
    <property type="match status" value="1"/>
</dbReference>
<organism evidence="2 3">
    <name type="scientific">Flavimaribacter sediminis</name>
    <dbReference type="NCBI Taxonomy" id="2865987"/>
    <lineage>
        <taxon>Bacteria</taxon>
        <taxon>Pseudomonadati</taxon>
        <taxon>Pseudomonadota</taxon>
        <taxon>Alphaproteobacteria</taxon>
        <taxon>Hyphomicrobiales</taxon>
        <taxon>Rhizobiaceae</taxon>
        <taxon>Flavimaribacter</taxon>
    </lineage>
</organism>
<dbReference type="EMBL" id="JAICBX010000003">
    <property type="protein sequence ID" value="MBW8639161.1"/>
    <property type="molecule type" value="Genomic_DNA"/>
</dbReference>
<dbReference type="GO" id="GO:0016787">
    <property type="term" value="F:hydrolase activity"/>
    <property type="evidence" value="ECO:0007669"/>
    <property type="project" value="UniProtKB-KW"/>
</dbReference>
<evidence type="ECO:0000313" key="3">
    <source>
        <dbReference type="Proteomes" id="UP001196509"/>
    </source>
</evidence>
<keyword evidence="2" id="KW-0378">Hydrolase</keyword>
<dbReference type="PRINTS" id="PR00111">
    <property type="entry name" value="ABHYDROLASE"/>
</dbReference>
<dbReference type="PANTHER" id="PTHR11614">
    <property type="entry name" value="PHOSPHOLIPASE-RELATED"/>
    <property type="match status" value="1"/>
</dbReference>
<dbReference type="InterPro" id="IPR029058">
    <property type="entry name" value="AB_hydrolase_fold"/>
</dbReference>
<protein>
    <submittedName>
        <fullName evidence="2">Alpha/beta hydrolase</fullName>
    </submittedName>
</protein>
<dbReference type="AlphaFoldDB" id="A0AAE2ZMY0"/>
<dbReference type="InterPro" id="IPR000073">
    <property type="entry name" value="AB_hydrolase_1"/>
</dbReference>